<gene>
    <name evidence="4" type="ORF">LPT13_09815</name>
</gene>
<evidence type="ECO:0000313" key="4">
    <source>
        <dbReference type="EMBL" id="MCI2242646.1"/>
    </source>
</evidence>
<keyword evidence="5" id="KW-1185">Reference proteome</keyword>
<dbReference type="InterPro" id="IPR051796">
    <property type="entry name" value="ISF_SsuE-like"/>
</dbReference>
<dbReference type="InterPro" id="IPR029039">
    <property type="entry name" value="Flavoprotein-like_sf"/>
</dbReference>
<keyword evidence="1" id="KW-0285">Flavoprotein</keyword>
<organism evidence="4 5">
    <name type="scientific">Adlercreutzia faecimuris</name>
    <dbReference type="NCBI Taxonomy" id="2897341"/>
    <lineage>
        <taxon>Bacteria</taxon>
        <taxon>Bacillati</taxon>
        <taxon>Actinomycetota</taxon>
        <taxon>Coriobacteriia</taxon>
        <taxon>Eggerthellales</taxon>
        <taxon>Eggerthellaceae</taxon>
        <taxon>Adlercreutzia</taxon>
    </lineage>
</organism>
<dbReference type="Proteomes" id="UP001430755">
    <property type="component" value="Unassembled WGS sequence"/>
</dbReference>
<name>A0ABS9WIH2_9ACTN</name>
<evidence type="ECO:0000256" key="2">
    <source>
        <dbReference type="ARBA" id="ARBA00022643"/>
    </source>
</evidence>
<evidence type="ECO:0000259" key="3">
    <source>
        <dbReference type="Pfam" id="PF03358"/>
    </source>
</evidence>
<dbReference type="InterPro" id="IPR005025">
    <property type="entry name" value="FMN_Rdtase-like_dom"/>
</dbReference>
<proteinExistence type="predicted"/>
<dbReference type="SUPFAM" id="SSF52218">
    <property type="entry name" value="Flavoproteins"/>
    <property type="match status" value="1"/>
</dbReference>
<protein>
    <submittedName>
        <fullName evidence="4">Flavodoxin family protein</fullName>
    </submittedName>
</protein>
<accession>A0ABS9WIH2</accession>
<sequence length="235" mass="25146">MEYNRRRNTTTGARAQEGDAMKALLINGSPRWKGNTNRALEEVAAALEAEGLETEIAWIGNKPIRGCIACGICSRNGDGRCVFTEDPCNELIAKAAEADALVIGSPVYYAGANGSLISLLDRMFYAGGPLMRFKPAAGVAVARRAGTTLTVDQINKYFQINCMPVASSTYWALAHGRAEGEAAADAEGMHTLRTLGRNLAWLAKCLDAGRAAGIEPPALEPKPMTNFVRDDLLEA</sequence>
<dbReference type="PANTHER" id="PTHR43278">
    <property type="entry name" value="NAD(P)H-DEPENDENT FMN-CONTAINING OXIDOREDUCTASE YWQN-RELATED"/>
    <property type="match status" value="1"/>
</dbReference>
<feature type="domain" description="NADPH-dependent FMN reductase-like" evidence="3">
    <location>
        <begin position="21"/>
        <end position="176"/>
    </location>
</feature>
<dbReference type="EMBL" id="JAJMLW010000003">
    <property type="protein sequence ID" value="MCI2242646.1"/>
    <property type="molecule type" value="Genomic_DNA"/>
</dbReference>
<comment type="caution">
    <text evidence="4">The sequence shown here is derived from an EMBL/GenBank/DDBJ whole genome shotgun (WGS) entry which is preliminary data.</text>
</comment>
<evidence type="ECO:0000313" key="5">
    <source>
        <dbReference type="Proteomes" id="UP001430755"/>
    </source>
</evidence>
<evidence type="ECO:0000256" key="1">
    <source>
        <dbReference type="ARBA" id="ARBA00022630"/>
    </source>
</evidence>
<dbReference type="Gene3D" id="3.40.50.360">
    <property type="match status" value="1"/>
</dbReference>
<dbReference type="RefSeq" id="WP_242166110.1">
    <property type="nucleotide sequence ID" value="NZ_JAJMLW010000003.1"/>
</dbReference>
<reference evidence="4" key="1">
    <citation type="submission" date="2021-11" db="EMBL/GenBank/DDBJ databases">
        <title>A Novel Adlercreutzia Species, isolated from a Allomyrina dichotoma larva feces.</title>
        <authorList>
            <person name="Suh M.K."/>
        </authorList>
    </citation>
    <scope>NUCLEOTIDE SEQUENCE</scope>
    <source>
        <strain evidence="4">JBNU-10</strain>
    </source>
</reference>
<dbReference type="Pfam" id="PF03358">
    <property type="entry name" value="FMN_red"/>
    <property type="match status" value="1"/>
</dbReference>
<dbReference type="PANTHER" id="PTHR43278:SF4">
    <property type="entry name" value="NAD(P)H-DEPENDENT FMN-CONTAINING OXIDOREDUCTASE YWQN-RELATED"/>
    <property type="match status" value="1"/>
</dbReference>
<keyword evidence="2" id="KW-0288">FMN</keyword>